<dbReference type="Proteomes" id="UP000193870">
    <property type="component" value="Unassembled WGS sequence"/>
</dbReference>
<dbReference type="Gene3D" id="2.30.110.10">
    <property type="entry name" value="Electron Transport, Fmn-binding Protein, Chain A"/>
    <property type="match status" value="1"/>
</dbReference>
<name>A0A1Y5T7F0_9RHOB</name>
<gene>
    <name evidence="2" type="ORF">PAM7066_02754</name>
</gene>
<dbReference type="InterPro" id="IPR012349">
    <property type="entry name" value="Split_barrel_FMN-bd"/>
</dbReference>
<dbReference type="EMBL" id="FWFV01000008">
    <property type="protein sequence ID" value="SLN57309.1"/>
    <property type="molecule type" value="Genomic_DNA"/>
</dbReference>
<dbReference type="OrthoDB" id="5120525at2"/>
<proteinExistence type="predicted"/>
<protein>
    <submittedName>
        <fullName evidence="2">Pyridoxamine 5'-phosphate oxidase</fullName>
    </submittedName>
</protein>
<sequence>MSDWFETLGGLRGQVWRMLSQGACDPDSALHTAALATTGLGGAAEARMVVLRGASPSDASLEVHTDRASRKVDELQAKPKATLLFWDPVQSLQIRARVDVEILTGPALDNRWNALAEPAARNYGGRPPPSTPMTSAHDYEETTERDRFAVLVGHVTSMDVVHLGKMHRRALFESKDGFAGMWLAP</sequence>
<dbReference type="RefSeq" id="WP_085854763.1">
    <property type="nucleotide sequence ID" value="NZ_FOPF01000008.1"/>
</dbReference>
<keyword evidence="3" id="KW-1185">Reference proteome</keyword>
<organism evidence="2 3">
    <name type="scientific">Palleronia marisminoris</name>
    <dbReference type="NCBI Taxonomy" id="315423"/>
    <lineage>
        <taxon>Bacteria</taxon>
        <taxon>Pseudomonadati</taxon>
        <taxon>Pseudomonadota</taxon>
        <taxon>Alphaproteobacteria</taxon>
        <taxon>Rhodobacterales</taxon>
        <taxon>Roseobacteraceae</taxon>
        <taxon>Palleronia</taxon>
    </lineage>
</organism>
<evidence type="ECO:0000313" key="2">
    <source>
        <dbReference type="EMBL" id="SLN57309.1"/>
    </source>
</evidence>
<dbReference type="InterPro" id="IPR024624">
    <property type="entry name" value="Pyridox_Oxase_Alr4036_FMN-bd"/>
</dbReference>
<evidence type="ECO:0000313" key="3">
    <source>
        <dbReference type="Proteomes" id="UP000193870"/>
    </source>
</evidence>
<dbReference type="SUPFAM" id="SSF50475">
    <property type="entry name" value="FMN-binding split barrel"/>
    <property type="match status" value="1"/>
</dbReference>
<reference evidence="2 3" key="1">
    <citation type="submission" date="2017-03" db="EMBL/GenBank/DDBJ databases">
        <authorList>
            <person name="Afonso C.L."/>
            <person name="Miller P.J."/>
            <person name="Scott M.A."/>
            <person name="Spackman E."/>
            <person name="Goraichik I."/>
            <person name="Dimitrov K.M."/>
            <person name="Suarez D.L."/>
            <person name="Swayne D.E."/>
        </authorList>
    </citation>
    <scope>NUCLEOTIDE SEQUENCE [LARGE SCALE GENOMIC DNA]</scope>
    <source>
        <strain evidence="2 3">CECT 7066</strain>
    </source>
</reference>
<dbReference type="AlphaFoldDB" id="A0A1Y5T7F0"/>
<dbReference type="STRING" id="315423.SAMN04488020_10846"/>
<dbReference type="Pfam" id="PF12766">
    <property type="entry name" value="Pyridox_oxase_2"/>
    <property type="match status" value="1"/>
</dbReference>
<accession>A0A1Y5T7F0</accession>
<dbReference type="GO" id="GO:0010181">
    <property type="term" value="F:FMN binding"/>
    <property type="evidence" value="ECO:0007669"/>
    <property type="project" value="InterPro"/>
</dbReference>
<feature type="domain" description="Pyridoxamine 5'-phosphate oxidase Alr4036 family FMN-binding" evidence="1">
    <location>
        <begin position="24"/>
        <end position="102"/>
    </location>
</feature>
<evidence type="ECO:0000259" key="1">
    <source>
        <dbReference type="Pfam" id="PF12766"/>
    </source>
</evidence>